<proteinExistence type="predicted"/>
<feature type="transmembrane region" description="Helical" evidence="1">
    <location>
        <begin position="98"/>
        <end position="120"/>
    </location>
</feature>
<reference evidence="2 3" key="1">
    <citation type="submission" date="2018-02" db="EMBL/GenBank/DDBJ databases">
        <title>Insights into the biology of acidophilic members of the Acidiferrobacteraceae family derived from comparative genomic analyses.</title>
        <authorList>
            <person name="Issotta F."/>
            <person name="Thyssen C."/>
            <person name="Mena C."/>
            <person name="Moya A."/>
            <person name="Bellenberg S."/>
            <person name="Sproer C."/>
            <person name="Covarrubias P.C."/>
            <person name="Sand W."/>
            <person name="Quatrini R."/>
            <person name="Vera M."/>
        </authorList>
    </citation>
    <scope>NUCLEOTIDE SEQUENCE [LARGE SCALE GENOMIC DNA]</scope>
    <source>
        <strain evidence="3">m-1</strain>
    </source>
</reference>
<feature type="transmembrane region" description="Helical" evidence="1">
    <location>
        <begin position="73"/>
        <end position="91"/>
    </location>
</feature>
<keyword evidence="1" id="KW-0472">Membrane</keyword>
<feature type="transmembrane region" description="Helical" evidence="1">
    <location>
        <begin position="12"/>
        <end position="29"/>
    </location>
</feature>
<sequence length="292" mass="29975">MWALIHSSFVKSQLLRVILVPGVVAGLTVMSSRFLAAGAPWLWRGLAGLSVPAAFLASYFAVYRDLTFPPATVLSWVPWFVVALAVATPLARRIGAAFMVIALPILVAAIATAVLLWPILGRDPPFVAVPLWAAAAAVWSTLWVISGVRDVGRWPFAAVSLIASAGLAVVAPLSGSILLGELAAALAVALVATVILAGFSGTPGLSDAGRATTAFVLGALALDLRFYAGAGAGIIVAFVASLIVGFATSVAIRRYPFKQPWPVLAPAIAASIPVVVAVGIAFRASHMGGGGY</sequence>
<dbReference type="Proteomes" id="UP000253250">
    <property type="component" value="Unassembled WGS sequence"/>
</dbReference>
<feature type="transmembrane region" description="Helical" evidence="1">
    <location>
        <begin position="177"/>
        <end position="199"/>
    </location>
</feature>
<dbReference type="AlphaFoldDB" id="A0A368HEW4"/>
<gene>
    <name evidence="2" type="ORF">C4900_14745</name>
</gene>
<keyword evidence="1" id="KW-1133">Transmembrane helix</keyword>
<dbReference type="EMBL" id="PSYR01000002">
    <property type="protein sequence ID" value="RCN56984.1"/>
    <property type="molecule type" value="Genomic_DNA"/>
</dbReference>
<evidence type="ECO:0000256" key="1">
    <source>
        <dbReference type="SAM" id="Phobius"/>
    </source>
</evidence>
<feature type="transmembrane region" description="Helical" evidence="1">
    <location>
        <begin position="234"/>
        <end position="252"/>
    </location>
</feature>
<dbReference type="RefSeq" id="WP_114283359.1">
    <property type="nucleotide sequence ID" value="NZ_PSYR01000002.1"/>
</dbReference>
<feature type="transmembrane region" description="Helical" evidence="1">
    <location>
        <begin position="152"/>
        <end position="171"/>
    </location>
</feature>
<dbReference type="OrthoDB" id="5297848at2"/>
<comment type="caution">
    <text evidence="2">The sequence shown here is derived from an EMBL/GenBank/DDBJ whole genome shotgun (WGS) entry which is preliminary data.</text>
</comment>
<feature type="transmembrane region" description="Helical" evidence="1">
    <location>
        <begin position="264"/>
        <end position="282"/>
    </location>
</feature>
<keyword evidence="3" id="KW-1185">Reference proteome</keyword>
<evidence type="ECO:0000313" key="2">
    <source>
        <dbReference type="EMBL" id="RCN56984.1"/>
    </source>
</evidence>
<organism evidence="2 3">
    <name type="scientific">Acidiferrobacter thiooxydans</name>
    <dbReference type="NCBI Taxonomy" id="163359"/>
    <lineage>
        <taxon>Bacteria</taxon>
        <taxon>Pseudomonadati</taxon>
        <taxon>Pseudomonadota</taxon>
        <taxon>Gammaproteobacteria</taxon>
        <taxon>Acidiferrobacterales</taxon>
        <taxon>Acidiferrobacteraceae</taxon>
        <taxon>Acidiferrobacter</taxon>
    </lineage>
</organism>
<feature type="transmembrane region" description="Helical" evidence="1">
    <location>
        <begin position="126"/>
        <end position="145"/>
    </location>
</feature>
<protein>
    <submittedName>
        <fullName evidence="2">Uncharacterized protein</fullName>
    </submittedName>
</protein>
<name>A0A368HEW4_9GAMM</name>
<accession>A0A368HEW4</accession>
<keyword evidence="1" id="KW-0812">Transmembrane</keyword>
<evidence type="ECO:0000313" key="3">
    <source>
        <dbReference type="Proteomes" id="UP000253250"/>
    </source>
</evidence>
<feature type="transmembrane region" description="Helical" evidence="1">
    <location>
        <begin position="41"/>
        <end position="61"/>
    </location>
</feature>